<reference evidence="6 7" key="1">
    <citation type="submission" date="2012-05" db="EMBL/GenBank/DDBJ databases">
        <title>The Genome Sequence of Sutterella wadsworthensis 2_1_59BFAA.</title>
        <authorList>
            <consortium name="The Broad Institute Genome Sequencing Platform"/>
            <person name="Earl A."/>
            <person name="Ward D."/>
            <person name="Feldgarden M."/>
            <person name="Gevers D."/>
            <person name="Daigneault M."/>
            <person name="Strauss J."/>
            <person name="Allen-Vercoe E."/>
            <person name="Walker B."/>
            <person name="Young S.K."/>
            <person name="Zeng Q."/>
            <person name="Gargeya S."/>
            <person name="Fitzgerald M."/>
            <person name="Haas B."/>
            <person name="Abouelleil A."/>
            <person name="Alvarado L."/>
            <person name="Arachchi H.M."/>
            <person name="Berlin A.M."/>
            <person name="Chapman S.B."/>
            <person name="Goldberg J."/>
            <person name="Griggs A."/>
            <person name="Gujja S."/>
            <person name="Hansen M."/>
            <person name="Howarth C."/>
            <person name="Imamovic A."/>
            <person name="Larimer J."/>
            <person name="McCowen C."/>
            <person name="Montmayeur A."/>
            <person name="Murphy C."/>
            <person name="Neiman D."/>
            <person name="Pearson M."/>
            <person name="Priest M."/>
            <person name="Roberts A."/>
            <person name="Saif S."/>
            <person name="Shea T."/>
            <person name="Sisk P."/>
            <person name="Sykes S."/>
            <person name="Wortman J."/>
            <person name="Nusbaum C."/>
            <person name="Birren B."/>
        </authorList>
    </citation>
    <scope>NUCLEOTIDE SEQUENCE [LARGE SCALE GENOMIC DNA]</scope>
    <source>
        <strain evidence="6 7">2_1_59BFAA</strain>
    </source>
</reference>
<organism evidence="6 7">
    <name type="scientific">Sutterella wadsworthensis 2_1_59BFAA</name>
    <dbReference type="NCBI Taxonomy" id="742823"/>
    <lineage>
        <taxon>Bacteria</taxon>
        <taxon>Pseudomonadati</taxon>
        <taxon>Pseudomonadota</taxon>
        <taxon>Betaproteobacteria</taxon>
        <taxon>Burkholderiales</taxon>
        <taxon>Sutterellaceae</taxon>
        <taxon>Sutterella</taxon>
    </lineage>
</organism>
<feature type="transmembrane region" description="Helical" evidence="5">
    <location>
        <begin position="49"/>
        <end position="68"/>
    </location>
</feature>
<evidence type="ECO:0000256" key="5">
    <source>
        <dbReference type="SAM" id="Phobius"/>
    </source>
</evidence>
<evidence type="ECO:0000313" key="7">
    <source>
        <dbReference type="Proteomes" id="UP000005835"/>
    </source>
</evidence>
<gene>
    <name evidence="6" type="ORF">HMPREF9465_00190</name>
</gene>
<name>K1JKN5_9BURK</name>
<feature type="transmembrane region" description="Helical" evidence="5">
    <location>
        <begin position="23"/>
        <end position="43"/>
    </location>
</feature>
<dbReference type="eggNOG" id="COG4824">
    <property type="taxonomic scope" value="Bacteria"/>
</dbReference>
<keyword evidence="4 5" id="KW-0472">Membrane</keyword>
<feature type="transmembrane region" description="Helical" evidence="5">
    <location>
        <begin position="80"/>
        <end position="100"/>
    </location>
</feature>
<keyword evidence="3 5" id="KW-1133">Transmembrane helix</keyword>
<keyword evidence="2 5" id="KW-0812">Transmembrane</keyword>
<dbReference type="Pfam" id="PF05105">
    <property type="entry name" value="Phage_holin_4_1"/>
    <property type="match status" value="1"/>
</dbReference>
<comment type="caution">
    <text evidence="6">The sequence shown here is derived from an EMBL/GenBank/DDBJ whole genome shotgun (WGS) entry which is preliminary data.</text>
</comment>
<dbReference type="NCBIfam" id="TIGR01593">
    <property type="entry name" value="holin_tox_secr"/>
    <property type="match status" value="1"/>
</dbReference>
<protein>
    <submittedName>
        <fullName evidence="6">Toxin secretion/phage lysis holin</fullName>
    </submittedName>
</protein>
<proteinExistence type="predicted"/>
<evidence type="ECO:0000256" key="2">
    <source>
        <dbReference type="ARBA" id="ARBA00022692"/>
    </source>
</evidence>
<evidence type="ECO:0000313" key="6">
    <source>
        <dbReference type="EMBL" id="EKB32175.1"/>
    </source>
</evidence>
<dbReference type="InterPro" id="IPR006480">
    <property type="entry name" value="Phage_holin_4_1"/>
</dbReference>
<dbReference type="AlphaFoldDB" id="K1JKN5"/>
<dbReference type="STRING" id="742823.HMPREF9465_00190"/>
<dbReference type="GO" id="GO:0016020">
    <property type="term" value="C:membrane"/>
    <property type="evidence" value="ECO:0007669"/>
    <property type="project" value="UniProtKB-SubCell"/>
</dbReference>
<dbReference type="EMBL" id="ADMG01000007">
    <property type="protein sequence ID" value="EKB32175.1"/>
    <property type="molecule type" value="Genomic_DNA"/>
</dbReference>
<evidence type="ECO:0000256" key="4">
    <source>
        <dbReference type="ARBA" id="ARBA00023136"/>
    </source>
</evidence>
<sequence length="153" mass="16602">MERGFVQTFIDYMSLLVPAKGEAYLMLASGAVGSALAWALGGIDLQLQWLLMFVAVDYVTGTIAAGKTGEWNSRVGFRGLFKKVFIFVVVMLSHGLDVIAGTDMLRNAAIAAYAVNELGSTLENLDRLGFGGMIPGFLHRAIKEIKSREVVKK</sequence>
<dbReference type="HOGENOM" id="CLU_125939_0_0_4"/>
<comment type="subcellular location">
    <subcellularLocation>
        <location evidence="1">Membrane</location>
        <topology evidence="1">Multi-pass membrane protein</topology>
    </subcellularLocation>
</comment>
<dbReference type="PATRIC" id="fig|742823.3.peg.187"/>
<evidence type="ECO:0000256" key="1">
    <source>
        <dbReference type="ARBA" id="ARBA00004141"/>
    </source>
</evidence>
<dbReference type="Proteomes" id="UP000005835">
    <property type="component" value="Unassembled WGS sequence"/>
</dbReference>
<evidence type="ECO:0000256" key="3">
    <source>
        <dbReference type="ARBA" id="ARBA00022989"/>
    </source>
</evidence>
<dbReference type="OrthoDB" id="9157526at2"/>
<accession>K1JKN5</accession>
<keyword evidence="7" id="KW-1185">Reference proteome</keyword>